<gene>
    <name evidence="2" type="ORF">HUG17_9185</name>
</gene>
<dbReference type="Gene3D" id="3.40.50.150">
    <property type="entry name" value="Vaccinia Virus protein VP39"/>
    <property type="match status" value="1"/>
</dbReference>
<dbReference type="CDD" id="cd02440">
    <property type="entry name" value="AdoMet_MTases"/>
    <property type="match status" value="1"/>
</dbReference>
<accession>A0A9D4SEH6</accession>
<evidence type="ECO:0000313" key="2">
    <source>
        <dbReference type="EMBL" id="KAH7638080.1"/>
    </source>
</evidence>
<proteinExistence type="predicted"/>
<dbReference type="PANTHER" id="PTHR43861:SF1">
    <property type="entry name" value="TRANS-ACONITATE 2-METHYLTRANSFERASE"/>
    <property type="match status" value="1"/>
</dbReference>
<dbReference type="InterPro" id="IPR025714">
    <property type="entry name" value="Methyltranfer_dom"/>
</dbReference>
<keyword evidence="2" id="KW-0489">Methyltransferase</keyword>
<protein>
    <submittedName>
        <fullName evidence="2">Methyltransferase-like protein</fullName>
    </submittedName>
</protein>
<keyword evidence="2" id="KW-0808">Transferase</keyword>
<reference evidence="2" key="1">
    <citation type="submission" date="2020-06" db="EMBL/GenBank/DDBJ databases">
        <authorList>
            <person name="Ji K."/>
            <person name="Li J."/>
        </authorList>
    </citation>
    <scope>NUCLEOTIDE SEQUENCE</scope>
    <source>
        <strain evidence="2">JKM2019</strain>
        <tissue evidence="2">Whole body</tissue>
    </source>
</reference>
<dbReference type="PANTHER" id="PTHR43861">
    <property type="entry name" value="TRANS-ACONITATE 2-METHYLTRANSFERASE-RELATED"/>
    <property type="match status" value="1"/>
</dbReference>
<reference evidence="2" key="2">
    <citation type="journal article" date="2021" name="World Allergy Organ. J.">
        <title>Chromosome-level assembly of Dermatophagoides farinae genome and transcriptome reveals two novel allergens Der f 37 and Der f 39.</title>
        <authorList>
            <person name="Chen J."/>
            <person name="Cai Z."/>
            <person name="Fan D."/>
            <person name="Hu J."/>
            <person name="Hou Y."/>
            <person name="He Y."/>
            <person name="Zhang Z."/>
            <person name="Zhao Z."/>
            <person name="Gao P."/>
            <person name="Hu W."/>
            <person name="Sun J."/>
            <person name="Li J."/>
            <person name="Ji K."/>
        </authorList>
    </citation>
    <scope>NUCLEOTIDE SEQUENCE</scope>
    <source>
        <strain evidence="2">JKM2019</strain>
    </source>
</reference>
<feature type="domain" description="Methyltransferase" evidence="1">
    <location>
        <begin position="37"/>
        <end position="149"/>
    </location>
</feature>
<name>A0A9D4SEH6_DERFA</name>
<dbReference type="EMBL" id="SDOV01000008">
    <property type="protein sequence ID" value="KAH7638080.1"/>
    <property type="molecule type" value="Genomic_DNA"/>
</dbReference>
<dbReference type="GO" id="GO:0008168">
    <property type="term" value="F:methyltransferase activity"/>
    <property type="evidence" value="ECO:0007669"/>
    <property type="project" value="UniProtKB-KW"/>
</dbReference>
<dbReference type="GO" id="GO:0032259">
    <property type="term" value="P:methylation"/>
    <property type="evidence" value="ECO:0007669"/>
    <property type="project" value="UniProtKB-KW"/>
</dbReference>
<sequence length="322" mass="37509">MEFDPSKYSTTSFDSMGPALQLVKMIQKQNVNINQPLRIVDLGCGPGNSSKLLADAFPKSTIIGLDVVHEMIEHAKKNCPNDRCKFFVQDLNKPFDEWQQEIKEILYTKSADIIFSNYALQWIFDPFILGDSIKKILTPKTGMFFANILYSDILSVVDKNDQHECAMLERYLRYPNEQQFISDWIFGLKNRSHLHDIWIHYWQPRSVYPEKYYRECIICKIPLKWHEHFIVDDVSADIHARMSEILKNLILKKRVKRIIPRNMNGKHDECDCNVNGNNHVKNGDNDDGEVNDIEIEQQVWTIVARSSNDSCEVVIQATNIRE</sequence>
<dbReference type="InterPro" id="IPR029063">
    <property type="entry name" value="SAM-dependent_MTases_sf"/>
</dbReference>
<dbReference type="SUPFAM" id="SSF53335">
    <property type="entry name" value="S-adenosyl-L-methionine-dependent methyltransferases"/>
    <property type="match status" value="1"/>
</dbReference>
<dbReference type="AlphaFoldDB" id="A0A9D4SEH6"/>
<organism evidence="2">
    <name type="scientific">Dermatophagoides farinae</name>
    <name type="common">American house dust mite</name>
    <dbReference type="NCBI Taxonomy" id="6954"/>
    <lineage>
        <taxon>Eukaryota</taxon>
        <taxon>Metazoa</taxon>
        <taxon>Ecdysozoa</taxon>
        <taxon>Arthropoda</taxon>
        <taxon>Chelicerata</taxon>
        <taxon>Arachnida</taxon>
        <taxon>Acari</taxon>
        <taxon>Acariformes</taxon>
        <taxon>Sarcoptiformes</taxon>
        <taxon>Astigmata</taxon>
        <taxon>Psoroptidia</taxon>
        <taxon>Analgoidea</taxon>
        <taxon>Pyroglyphidae</taxon>
        <taxon>Dermatophagoidinae</taxon>
        <taxon>Dermatophagoides</taxon>
    </lineage>
</organism>
<comment type="caution">
    <text evidence="2">The sequence shown here is derived from an EMBL/GenBank/DDBJ whole genome shotgun (WGS) entry which is preliminary data.</text>
</comment>
<dbReference type="Pfam" id="PF13847">
    <property type="entry name" value="Methyltransf_31"/>
    <property type="match status" value="1"/>
</dbReference>
<dbReference type="Proteomes" id="UP000828236">
    <property type="component" value="Unassembled WGS sequence"/>
</dbReference>
<evidence type="ECO:0000259" key="1">
    <source>
        <dbReference type="Pfam" id="PF13847"/>
    </source>
</evidence>